<name>A0A9J7HK22_BRAFL</name>
<dbReference type="GeneID" id="118404510"/>
<reference evidence="11" key="2">
    <citation type="submission" date="2025-08" db="UniProtKB">
        <authorList>
            <consortium name="RefSeq"/>
        </authorList>
    </citation>
    <scope>IDENTIFICATION</scope>
    <source>
        <strain evidence="11">S238N-H82</strain>
        <tissue evidence="11">Testes</tissue>
    </source>
</reference>
<feature type="compositionally biased region" description="Low complexity" evidence="8">
    <location>
        <begin position="472"/>
        <end position="485"/>
    </location>
</feature>
<evidence type="ECO:0000256" key="3">
    <source>
        <dbReference type="ARBA" id="ARBA00022692"/>
    </source>
</evidence>
<feature type="coiled-coil region" evidence="7">
    <location>
        <begin position="247"/>
        <end position="274"/>
    </location>
</feature>
<evidence type="ECO:0000256" key="2">
    <source>
        <dbReference type="ARBA" id="ARBA00008108"/>
    </source>
</evidence>
<feature type="region of interest" description="Disordered" evidence="8">
    <location>
        <begin position="358"/>
        <end position="377"/>
    </location>
</feature>
<dbReference type="GO" id="GO:0016020">
    <property type="term" value="C:membrane"/>
    <property type="evidence" value="ECO:0007669"/>
    <property type="project" value="UniProtKB-SubCell"/>
</dbReference>
<protein>
    <submittedName>
        <fullName evidence="11">Transmembrane and coiled-coil domain protein 3-like isoform X1</fullName>
    </submittedName>
</protein>
<feature type="compositionally biased region" description="Basic and acidic residues" evidence="8">
    <location>
        <begin position="142"/>
        <end position="151"/>
    </location>
</feature>
<keyword evidence="5 7" id="KW-0175">Coiled coil</keyword>
<keyword evidence="4 9" id="KW-1133">Transmembrane helix</keyword>
<dbReference type="PANTHER" id="PTHR17613">
    <property type="entry name" value="CEREBRAL PROTEIN-11-RELATED"/>
    <property type="match status" value="1"/>
</dbReference>
<gene>
    <name evidence="11" type="primary">LOC118404510</name>
</gene>
<feature type="coiled-coil region" evidence="7">
    <location>
        <begin position="589"/>
        <end position="627"/>
    </location>
</feature>
<sequence>METQGGTPVAGNASLSAASANAELRSSPIPKVLIPPAVRLSRRSSSPVPRSSSPANRSGLRGLLPWRREHRPRSGSDPNSRDLMLRQDSPQREKASTLPVSRPGPDSPQREKANTLPVSRTRARSRSRSPAAKIAQQHRGRQGIDMHRGESHNVAAPARSRSPAVPHDHGSTSGGELLSRPRAVSAASSLSDEPIVLPEAEGGERLVTAEYSTATMSSQGSQGADSLPGDDIDGATSTDPQRVKAAIENLQHKIEKTTEQIKQEQKARDEHVSEYLKLAANADRQQAARIKSVFEKKNQKSATNIQQLQRKLENYQRRLKEAQENGVVAHRQPKEVLRDMGQGLRDVGANIRDGITGFSGKTARKGSGDEAKETVSRQVSLPVKAGLLKRMPVLKRADSNVEESYKPSVTPPSSERKKSLARAVVNKPKEFAHLIKNKFGSADNISSLKDSLDEREDLSRQFLTPSNISTISSASHPTSQPSSHHGYGSEDECSSMTSGSGGHMAMPSPEIQPGPSSQSIPAQVLQPILEELQEMRNNQALFQNSMADLKNQMQQEYSFLTTALQEERYRYELQMKNLGDIQQYRMPRVNRLEEQLNDLTELHQNEMSNLKQELASMEEKVAYQSDERARDIQEALESCQTRISKMELAQQQQQLVSMEGLDSANARALISKLINVLLAVIAVILVLVSTLAGMVTPMLKTRSRVASSLLALLVTILLWRNWGNVVDAYHHFLEHYAVMVTLR</sequence>
<feature type="coiled-coil region" evidence="7">
    <location>
        <begin position="298"/>
        <end position="332"/>
    </location>
</feature>
<feature type="compositionally biased region" description="Low complexity" evidence="8">
    <location>
        <begin position="35"/>
        <end position="58"/>
    </location>
</feature>
<dbReference type="KEGG" id="bfo:118404510"/>
<feature type="region of interest" description="Disordered" evidence="8">
    <location>
        <begin position="465"/>
        <end position="520"/>
    </location>
</feature>
<evidence type="ECO:0000256" key="8">
    <source>
        <dbReference type="SAM" id="MobiDB-lite"/>
    </source>
</evidence>
<feature type="compositionally biased region" description="Polar residues" evidence="8">
    <location>
        <begin position="210"/>
        <end position="224"/>
    </location>
</feature>
<dbReference type="PANTHER" id="PTHR17613:SF14">
    <property type="entry name" value="DEMENTIN, ISOFORM H"/>
    <property type="match status" value="1"/>
</dbReference>
<evidence type="ECO:0000313" key="10">
    <source>
        <dbReference type="Proteomes" id="UP000001554"/>
    </source>
</evidence>
<dbReference type="GO" id="GO:0012505">
    <property type="term" value="C:endomembrane system"/>
    <property type="evidence" value="ECO:0000318"/>
    <property type="project" value="GO_Central"/>
</dbReference>
<feature type="compositionally biased region" description="Low complexity" evidence="8">
    <location>
        <begin position="17"/>
        <end position="27"/>
    </location>
</feature>
<comment type="similarity">
    <text evidence="2">Belongs to the TEX28 family.</text>
</comment>
<evidence type="ECO:0000256" key="6">
    <source>
        <dbReference type="ARBA" id="ARBA00023136"/>
    </source>
</evidence>
<feature type="compositionally biased region" description="Basic and acidic residues" evidence="8">
    <location>
        <begin position="366"/>
        <end position="375"/>
    </location>
</feature>
<evidence type="ECO:0000256" key="9">
    <source>
        <dbReference type="SAM" id="Phobius"/>
    </source>
</evidence>
<feature type="compositionally biased region" description="Basic and acidic residues" evidence="8">
    <location>
        <begin position="79"/>
        <end position="95"/>
    </location>
</feature>
<feature type="transmembrane region" description="Helical" evidence="9">
    <location>
        <begin position="705"/>
        <end position="722"/>
    </location>
</feature>
<feature type="transmembrane region" description="Helical" evidence="9">
    <location>
        <begin position="673"/>
        <end position="693"/>
    </location>
</feature>
<comment type="subcellular location">
    <subcellularLocation>
        <location evidence="1">Membrane</location>
    </subcellularLocation>
</comment>
<reference evidence="10" key="1">
    <citation type="journal article" date="2020" name="Nat. Ecol. Evol.">
        <title>Deeply conserved synteny resolves early events in vertebrate evolution.</title>
        <authorList>
            <person name="Simakov O."/>
            <person name="Marletaz F."/>
            <person name="Yue J.X."/>
            <person name="O'Connell B."/>
            <person name="Jenkins J."/>
            <person name="Brandt A."/>
            <person name="Calef R."/>
            <person name="Tung C.H."/>
            <person name="Huang T.K."/>
            <person name="Schmutz J."/>
            <person name="Satoh N."/>
            <person name="Yu J.K."/>
            <person name="Putnam N.H."/>
            <person name="Green R.E."/>
            <person name="Rokhsar D.S."/>
        </authorList>
    </citation>
    <scope>NUCLEOTIDE SEQUENCE [LARGE SCALE GENOMIC DNA]</scope>
    <source>
        <strain evidence="10">S238N-H82</strain>
    </source>
</reference>
<dbReference type="Pfam" id="PF10267">
    <property type="entry name" value="Tmemb_cc2"/>
    <property type="match status" value="2"/>
</dbReference>
<keyword evidence="6 9" id="KW-0472">Membrane</keyword>
<feature type="region of interest" description="Disordered" evidence="8">
    <location>
        <begin position="399"/>
        <end position="420"/>
    </location>
</feature>
<feature type="compositionally biased region" description="Low complexity" evidence="8">
    <location>
        <begin position="154"/>
        <end position="165"/>
    </location>
</feature>
<evidence type="ECO:0000256" key="4">
    <source>
        <dbReference type="ARBA" id="ARBA00022989"/>
    </source>
</evidence>
<accession>A0A9J7HK22</accession>
<dbReference type="OrthoDB" id="10072335at2759"/>
<keyword evidence="3 9" id="KW-0812">Transmembrane</keyword>
<proteinExistence type="inferred from homology"/>
<dbReference type="InterPro" id="IPR019394">
    <property type="entry name" value="TEX28/TMCC"/>
</dbReference>
<evidence type="ECO:0000256" key="7">
    <source>
        <dbReference type="SAM" id="Coils"/>
    </source>
</evidence>
<evidence type="ECO:0000313" key="11">
    <source>
        <dbReference type="RefSeq" id="XP_035659517.1"/>
    </source>
</evidence>
<organism evidence="10 11">
    <name type="scientific">Branchiostoma floridae</name>
    <name type="common">Florida lancelet</name>
    <name type="synonym">Amphioxus</name>
    <dbReference type="NCBI Taxonomy" id="7739"/>
    <lineage>
        <taxon>Eukaryota</taxon>
        <taxon>Metazoa</taxon>
        <taxon>Chordata</taxon>
        <taxon>Cephalochordata</taxon>
        <taxon>Leptocardii</taxon>
        <taxon>Amphioxiformes</taxon>
        <taxon>Branchiostomatidae</taxon>
        <taxon>Branchiostoma</taxon>
    </lineage>
</organism>
<dbReference type="Proteomes" id="UP000001554">
    <property type="component" value="Chromosome 17"/>
</dbReference>
<dbReference type="AlphaFoldDB" id="A0A9J7HK22"/>
<evidence type="ECO:0000256" key="1">
    <source>
        <dbReference type="ARBA" id="ARBA00004370"/>
    </source>
</evidence>
<evidence type="ECO:0000256" key="5">
    <source>
        <dbReference type="ARBA" id="ARBA00023054"/>
    </source>
</evidence>
<dbReference type="RefSeq" id="XP_035659517.1">
    <property type="nucleotide sequence ID" value="XM_035803624.1"/>
</dbReference>
<keyword evidence="10" id="KW-1185">Reference proteome</keyword>
<feature type="region of interest" description="Disordered" evidence="8">
    <location>
        <begin position="17"/>
        <end position="238"/>
    </location>
</feature>